<accession>A0A6J7G9H6</accession>
<feature type="compositionally biased region" description="Basic and acidic residues" evidence="1">
    <location>
        <begin position="37"/>
        <end position="59"/>
    </location>
</feature>
<proteinExistence type="predicted"/>
<gene>
    <name evidence="2" type="ORF">UFOPK3519_00785</name>
</gene>
<name>A0A6J7G9H6_9ZZZZ</name>
<dbReference type="AlphaFoldDB" id="A0A6J7G9H6"/>
<reference evidence="2" key="1">
    <citation type="submission" date="2020-05" db="EMBL/GenBank/DDBJ databases">
        <authorList>
            <person name="Chiriac C."/>
            <person name="Salcher M."/>
            <person name="Ghai R."/>
            <person name="Kavagutti S V."/>
        </authorList>
    </citation>
    <scope>NUCLEOTIDE SEQUENCE</scope>
</reference>
<organism evidence="2">
    <name type="scientific">freshwater metagenome</name>
    <dbReference type="NCBI Taxonomy" id="449393"/>
    <lineage>
        <taxon>unclassified sequences</taxon>
        <taxon>metagenomes</taxon>
        <taxon>ecological metagenomes</taxon>
    </lineage>
</organism>
<dbReference type="EMBL" id="CAFBMG010000048">
    <property type="protein sequence ID" value="CAB4900049.1"/>
    <property type="molecule type" value="Genomic_DNA"/>
</dbReference>
<evidence type="ECO:0000256" key="1">
    <source>
        <dbReference type="SAM" id="MobiDB-lite"/>
    </source>
</evidence>
<feature type="region of interest" description="Disordered" evidence="1">
    <location>
        <begin position="25"/>
        <end position="60"/>
    </location>
</feature>
<sequence>MEREHAGAAVYGVVVGQQCIVGGVDYGSADPRTGTGNDEHPNRSRGTRHDREHCPDHGTYKSNNYSIAFVGSYCNGHLHEQRAQSGQSD</sequence>
<protein>
    <submittedName>
        <fullName evidence="2">Unannotated protein</fullName>
    </submittedName>
</protein>
<evidence type="ECO:0000313" key="2">
    <source>
        <dbReference type="EMBL" id="CAB4900049.1"/>
    </source>
</evidence>